<feature type="transmembrane region" description="Helical" evidence="1">
    <location>
        <begin position="54"/>
        <end position="74"/>
    </location>
</feature>
<dbReference type="KEGG" id="emo:DM558_14315"/>
<dbReference type="PANTHER" id="PTHR42736:SF1">
    <property type="entry name" value="PROTEIN-GLUTAMINE GAMMA-GLUTAMYLTRANSFERASE"/>
    <property type="match status" value="1"/>
</dbReference>
<keyword evidence="1" id="KW-0472">Membrane</keyword>
<dbReference type="SMART" id="SM00460">
    <property type="entry name" value="TGc"/>
    <property type="match status" value="1"/>
</dbReference>
<dbReference type="SUPFAM" id="SSF54001">
    <property type="entry name" value="Cysteine proteinases"/>
    <property type="match status" value="1"/>
</dbReference>
<sequence>MAGNMTLVTRNGLIWLLVAQVLSIIPLLFYLPWWILGLWLGCALWRIQIYRMRFSYPPTFVKIILIAVIGVGVYFSKGTIIGLEGGLVLLVAAFSLKLIELKTKRDALVILYIGFLVVTTLYLYNNTFIWVSYSLLPIVTLLAALIGINQVRLAIQPWANVRLACIMLLEALPLMLLLFFFFPRLEPFWSFPTPNKQQQTGIKNNMTPGEMGNIAQSSDLVSRVTFKDNKIPPRQQLYWRALTLETYDGRTWHQAWDIEGGRRRSPRWRYREDQGSKAEYTMVMQPNGQNWLLALETPLGLPSDTFRAADFHLEHNTPINTVYTYQLTSWLNAEREFKFTPRVNINKSLPNTDPKAKAFGEQLNKQYQGNTEQIVSALLKYFKEEPYHYTLDTPDLGANSVDMFFFETKSGFCEHYAGATTFILRAAGVPARVVLGYQGGEVNTAGNFLQLRQFDAHAWVEYWEPSKGWVRIDPTFQVAPDRINIDLNAALNPQDQSRVGNNALMGYGSSSFLSSLRMTWENFNNEWDMFISSYSADRQRDTIKDLFGKANWAYVGILFVVSLFIITVIWLLLLFKPWKREHDPVLKCYKQFEASLAKQGVIRGLSEGPQQFTTRAVKKLPDYQEQIKAFSQMFIAQQYAGKGNIRDLKASLRILKKALPYRFKFK</sequence>
<organism evidence="3 4">
    <name type="scientific">Entomomonas moraniae</name>
    <dbReference type="NCBI Taxonomy" id="2213226"/>
    <lineage>
        <taxon>Bacteria</taxon>
        <taxon>Pseudomonadati</taxon>
        <taxon>Pseudomonadota</taxon>
        <taxon>Gammaproteobacteria</taxon>
        <taxon>Pseudomonadales</taxon>
        <taxon>Pseudomonadaceae</taxon>
        <taxon>Entomomonas</taxon>
    </lineage>
</organism>
<evidence type="ECO:0000256" key="1">
    <source>
        <dbReference type="SAM" id="Phobius"/>
    </source>
</evidence>
<dbReference type="InterPro" id="IPR021878">
    <property type="entry name" value="TgpA_N"/>
</dbReference>
<keyword evidence="1" id="KW-0812">Transmembrane</keyword>
<dbReference type="AlphaFoldDB" id="A0A3S9XHD9"/>
<feature type="transmembrane region" description="Helical" evidence="1">
    <location>
        <begin position="552"/>
        <end position="575"/>
    </location>
</feature>
<dbReference type="InterPro" id="IPR002931">
    <property type="entry name" value="Transglutaminase-like"/>
</dbReference>
<feature type="transmembrane region" description="Helical" evidence="1">
    <location>
        <begin position="130"/>
        <end position="149"/>
    </location>
</feature>
<dbReference type="Pfam" id="PF11992">
    <property type="entry name" value="TgpA_N"/>
    <property type="match status" value="1"/>
</dbReference>
<evidence type="ECO:0000313" key="4">
    <source>
        <dbReference type="Proteomes" id="UP000273143"/>
    </source>
</evidence>
<accession>A0A3S9XHD9</accession>
<feature type="transmembrane region" description="Helical" evidence="1">
    <location>
        <begin position="106"/>
        <end position="124"/>
    </location>
</feature>
<proteinExistence type="predicted"/>
<protein>
    <submittedName>
        <fullName evidence="3">DUF3488 domain-containing protein</fullName>
    </submittedName>
</protein>
<dbReference type="InterPro" id="IPR052901">
    <property type="entry name" value="Bact_TGase-like"/>
</dbReference>
<feature type="domain" description="Transglutaminase-like" evidence="2">
    <location>
        <begin position="405"/>
        <end position="476"/>
    </location>
</feature>
<dbReference type="PANTHER" id="PTHR42736">
    <property type="entry name" value="PROTEIN-GLUTAMINE GAMMA-GLUTAMYLTRANSFERASE"/>
    <property type="match status" value="1"/>
</dbReference>
<keyword evidence="1" id="KW-1133">Transmembrane helix</keyword>
<dbReference type="RefSeq" id="WP_127164549.1">
    <property type="nucleotide sequence ID" value="NZ_CP029822.1"/>
</dbReference>
<dbReference type="InterPro" id="IPR038765">
    <property type="entry name" value="Papain-like_cys_pep_sf"/>
</dbReference>
<gene>
    <name evidence="3" type="ORF">DM558_14315</name>
</gene>
<evidence type="ECO:0000313" key="3">
    <source>
        <dbReference type="EMBL" id="AZS51867.1"/>
    </source>
</evidence>
<dbReference type="Proteomes" id="UP000273143">
    <property type="component" value="Chromosome"/>
</dbReference>
<reference evidence="4" key="1">
    <citation type="submission" date="2018-06" db="EMBL/GenBank/DDBJ databases">
        <title>Complete genome of Pseudomonas insecticola strain QZS01.</title>
        <authorList>
            <person name="Wang J."/>
            <person name="Su Q."/>
        </authorList>
    </citation>
    <scope>NUCLEOTIDE SEQUENCE [LARGE SCALE GENOMIC DNA]</scope>
    <source>
        <strain evidence="4">QZS01</strain>
    </source>
</reference>
<feature type="transmembrane region" description="Helical" evidence="1">
    <location>
        <begin position="12"/>
        <end position="42"/>
    </location>
</feature>
<evidence type="ECO:0000259" key="2">
    <source>
        <dbReference type="SMART" id="SM00460"/>
    </source>
</evidence>
<dbReference type="Gene3D" id="3.10.620.30">
    <property type="match status" value="1"/>
</dbReference>
<name>A0A3S9XHD9_9GAMM</name>
<keyword evidence="4" id="KW-1185">Reference proteome</keyword>
<dbReference type="Pfam" id="PF01841">
    <property type="entry name" value="Transglut_core"/>
    <property type="match status" value="1"/>
</dbReference>
<dbReference type="EMBL" id="CP029822">
    <property type="protein sequence ID" value="AZS51867.1"/>
    <property type="molecule type" value="Genomic_DNA"/>
</dbReference>
<feature type="transmembrane region" description="Helical" evidence="1">
    <location>
        <begin position="161"/>
        <end position="182"/>
    </location>
</feature>